<keyword evidence="3" id="KW-1185">Reference proteome</keyword>
<dbReference type="AlphaFoldDB" id="A0A183IYA8"/>
<sequence length="118" mass="13373">MPLLTQDLRCFRDLKLPVSSIAASKKSASRHWLSKGHKRDDRRNCLSPQPSFDEMTHQYPTNFYRIIRDSPPPVPPALFRVLSFPNVRWDSSKKVSVEADGCAFVPNVHLLLAITADA</sequence>
<dbReference type="Proteomes" id="UP000270296">
    <property type="component" value="Unassembled WGS sequence"/>
</dbReference>
<evidence type="ECO:0000313" key="4">
    <source>
        <dbReference type="WBParaSite" id="SBAD_0000891701-mRNA-1"/>
    </source>
</evidence>
<evidence type="ECO:0000313" key="2">
    <source>
        <dbReference type="EMBL" id="VDP18171.1"/>
    </source>
</evidence>
<gene>
    <name evidence="2" type="ORF">SBAD_LOCUS8606</name>
</gene>
<accession>A0A183IYA8</accession>
<organism evidence="4">
    <name type="scientific">Soboliphyme baturini</name>
    <dbReference type="NCBI Taxonomy" id="241478"/>
    <lineage>
        <taxon>Eukaryota</taxon>
        <taxon>Metazoa</taxon>
        <taxon>Ecdysozoa</taxon>
        <taxon>Nematoda</taxon>
        <taxon>Enoplea</taxon>
        <taxon>Dorylaimia</taxon>
        <taxon>Dioctophymatida</taxon>
        <taxon>Dioctophymatoidea</taxon>
        <taxon>Soboliphymatidae</taxon>
        <taxon>Soboliphyme</taxon>
    </lineage>
</organism>
<protein>
    <submittedName>
        <fullName evidence="2 4">Uncharacterized protein</fullName>
    </submittedName>
</protein>
<feature type="region of interest" description="Disordered" evidence="1">
    <location>
        <begin position="26"/>
        <end position="51"/>
    </location>
</feature>
<reference evidence="2 3" key="2">
    <citation type="submission" date="2018-11" db="EMBL/GenBank/DDBJ databases">
        <authorList>
            <consortium name="Pathogen Informatics"/>
        </authorList>
    </citation>
    <scope>NUCLEOTIDE SEQUENCE [LARGE SCALE GENOMIC DNA]</scope>
</reference>
<evidence type="ECO:0000256" key="1">
    <source>
        <dbReference type="SAM" id="MobiDB-lite"/>
    </source>
</evidence>
<evidence type="ECO:0000313" key="3">
    <source>
        <dbReference type="Proteomes" id="UP000270296"/>
    </source>
</evidence>
<name>A0A183IYA8_9BILA</name>
<proteinExistence type="predicted"/>
<feature type="compositionally biased region" description="Basic residues" evidence="1">
    <location>
        <begin position="27"/>
        <end position="37"/>
    </location>
</feature>
<reference evidence="4" key="1">
    <citation type="submission" date="2016-06" db="UniProtKB">
        <authorList>
            <consortium name="WormBaseParasite"/>
        </authorList>
    </citation>
    <scope>IDENTIFICATION</scope>
</reference>
<dbReference type="EMBL" id="UZAM01011780">
    <property type="protein sequence ID" value="VDP18171.1"/>
    <property type="molecule type" value="Genomic_DNA"/>
</dbReference>
<dbReference type="WBParaSite" id="SBAD_0000891701-mRNA-1">
    <property type="protein sequence ID" value="SBAD_0000891701-mRNA-1"/>
    <property type="gene ID" value="SBAD_0000891701"/>
</dbReference>